<evidence type="ECO:0000313" key="1">
    <source>
        <dbReference type="EMBL" id="KAG5590481.1"/>
    </source>
</evidence>
<comment type="caution">
    <text evidence="1">The sequence shown here is derived from an EMBL/GenBank/DDBJ whole genome shotgun (WGS) entry which is preliminary data.</text>
</comment>
<dbReference type="Proteomes" id="UP000824120">
    <property type="component" value="Chromosome 8"/>
</dbReference>
<accession>A0A9J5XQJ7</accession>
<organism evidence="1 2">
    <name type="scientific">Solanum commersonii</name>
    <name type="common">Commerson's wild potato</name>
    <name type="synonym">Commerson's nightshade</name>
    <dbReference type="NCBI Taxonomy" id="4109"/>
    <lineage>
        <taxon>Eukaryota</taxon>
        <taxon>Viridiplantae</taxon>
        <taxon>Streptophyta</taxon>
        <taxon>Embryophyta</taxon>
        <taxon>Tracheophyta</taxon>
        <taxon>Spermatophyta</taxon>
        <taxon>Magnoliopsida</taxon>
        <taxon>eudicotyledons</taxon>
        <taxon>Gunneridae</taxon>
        <taxon>Pentapetalae</taxon>
        <taxon>asterids</taxon>
        <taxon>lamiids</taxon>
        <taxon>Solanales</taxon>
        <taxon>Solanaceae</taxon>
        <taxon>Solanoideae</taxon>
        <taxon>Solaneae</taxon>
        <taxon>Solanum</taxon>
    </lineage>
</organism>
<name>A0A9J5XQJ7_SOLCO</name>
<reference evidence="1 2" key="1">
    <citation type="submission" date="2020-09" db="EMBL/GenBank/DDBJ databases">
        <title>De no assembly of potato wild relative species, Solanum commersonii.</title>
        <authorList>
            <person name="Cho K."/>
        </authorList>
    </citation>
    <scope>NUCLEOTIDE SEQUENCE [LARGE SCALE GENOMIC DNA]</scope>
    <source>
        <strain evidence="1">LZ3.2</strain>
        <tissue evidence="1">Leaf</tissue>
    </source>
</reference>
<proteinExistence type="predicted"/>
<protein>
    <submittedName>
        <fullName evidence="1">Uncharacterized protein</fullName>
    </submittedName>
</protein>
<evidence type="ECO:0000313" key="2">
    <source>
        <dbReference type="Proteomes" id="UP000824120"/>
    </source>
</evidence>
<dbReference type="AlphaFoldDB" id="A0A9J5XQJ7"/>
<keyword evidence="2" id="KW-1185">Reference proteome</keyword>
<dbReference type="EMBL" id="JACXVP010000008">
    <property type="protein sequence ID" value="KAG5590481.1"/>
    <property type="molecule type" value="Genomic_DNA"/>
</dbReference>
<dbReference type="OrthoDB" id="1304512at2759"/>
<gene>
    <name evidence="1" type="ORF">H5410_040995</name>
</gene>
<sequence length="66" mass="7464">MGSSNKHYLPSPIEWRVGQVQIEEATRCRGTCGVMMNFDSDGIEEYNELVAALDKHEYGPNQRSMS</sequence>